<dbReference type="EMBL" id="QQBC01000011">
    <property type="protein sequence ID" value="RDI63226.1"/>
    <property type="molecule type" value="Genomic_DNA"/>
</dbReference>
<evidence type="ECO:0000313" key="1">
    <source>
        <dbReference type="EMBL" id="RDI63226.1"/>
    </source>
</evidence>
<proteinExistence type="predicted"/>
<dbReference type="Proteomes" id="UP000254869">
    <property type="component" value="Unassembled WGS sequence"/>
</dbReference>
<keyword evidence="2" id="KW-1185">Reference proteome</keyword>
<dbReference type="AlphaFoldDB" id="A0A370HXI8"/>
<organism evidence="1 2">
    <name type="scientific">Nocardia pseudobrasiliensis</name>
    <dbReference type="NCBI Taxonomy" id="45979"/>
    <lineage>
        <taxon>Bacteria</taxon>
        <taxon>Bacillati</taxon>
        <taxon>Actinomycetota</taxon>
        <taxon>Actinomycetes</taxon>
        <taxon>Mycobacteriales</taxon>
        <taxon>Nocardiaceae</taxon>
        <taxon>Nocardia</taxon>
    </lineage>
</organism>
<sequence>MILDDQPHDLRRALLAPGGGPPLALPGIGDVLGAMSRFLHAQAPKPTPIDADPRRAASMEAFKQVFGHAPVDNVDWETAYALNPNSYDPKYLGVKPQIRVVRINPVAEQGVVRAGAFIHVPKAFNSVTGDDNLGDDRDPQADFDPEHTRVSMYVDYKNGLVVLRQNPSVKLDSDGKPAEAKTGTPEAQVWQAQDGSVRIKYSAHDAFVPSLGPTIGTVNGDLVFTPGHGVAGTAGSTGATVNGRTTEYPWLEIYQDAPNGNRHTIGVMRPPERIDNRAGPNLGLWVDHDVGEGLSATAPFQERGIVQKGPDNFQYAMVDKPSVNAGSVQNPPKAPVYASGGDVRGPGSSIGDKIPAWLSDGEFVMNAKSTEVNRQFLQALNQDPYFLQKMLAQAAGGGGRASGGGAPGPVAQPDRPALVNISTAGGEDVIGRLKVLAAQWELMHAR</sequence>
<dbReference type="RefSeq" id="WP_147288072.1">
    <property type="nucleotide sequence ID" value="NZ_QQBC01000011.1"/>
</dbReference>
<gene>
    <name evidence="1" type="ORF">DFR76_111245</name>
</gene>
<name>A0A370HXI8_9NOCA</name>
<dbReference type="STRING" id="1210086.GCA_001613105_04982"/>
<reference evidence="1 2" key="1">
    <citation type="submission" date="2018-07" db="EMBL/GenBank/DDBJ databases">
        <title>Genomic Encyclopedia of Type Strains, Phase IV (KMG-IV): sequencing the most valuable type-strain genomes for metagenomic binning, comparative biology and taxonomic classification.</title>
        <authorList>
            <person name="Goeker M."/>
        </authorList>
    </citation>
    <scope>NUCLEOTIDE SEQUENCE [LARGE SCALE GENOMIC DNA]</scope>
    <source>
        <strain evidence="1 2">DSM 44290</strain>
    </source>
</reference>
<protein>
    <submittedName>
        <fullName evidence="1">Uncharacterized protein</fullName>
    </submittedName>
</protein>
<comment type="caution">
    <text evidence="1">The sequence shown here is derived from an EMBL/GenBank/DDBJ whole genome shotgun (WGS) entry which is preliminary data.</text>
</comment>
<evidence type="ECO:0000313" key="2">
    <source>
        <dbReference type="Proteomes" id="UP000254869"/>
    </source>
</evidence>
<accession>A0A370HXI8</accession>